<dbReference type="GO" id="GO:0005737">
    <property type="term" value="C:cytoplasm"/>
    <property type="evidence" value="ECO:0007669"/>
    <property type="project" value="TreeGrafter"/>
</dbReference>
<dbReference type="InterPro" id="IPR036388">
    <property type="entry name" value="WH-like_DNA-bd_sf"/>
</dbReference>
<dbReference type="InterPro" id="IPR011990">
    <property type="entry name" value="TPR-like_helical_dom_sf"/>
</dbReference>
<evidence type="ECO:0000313" key="5">
    <source>
        <dbReference type="Proteomes" id="UP000237061"/>
    </source>
</evidence>
<dbReference type="Pfam" id="PF00196">
    <property type="entry name" value="GerE"/>
    <property type="match status" value="1"/>
</dbReference>
<dbReference type="SUPFAM" id="SSF46894">
    <property type="entry name" value="C-terminal effector domain of the bipartite response regulators"/>
    <property type="match status" value="1"/>
</dbReference>
<dbReference type="InterPro" id="IPR000792">
    <property type="entry name" value="Tscrpt_reg_LuxR_C"/>
</dbReference>
<feature type="domain" description="HTH luxR-type" evidence="3">
    <location>
        <begin position="824"/>
        <end position="887"/>
    </location>
</feature>
<protein>
    <recommendedName>
        <fullName evidence="3">HTH luxR-type domain-containing protein</fullName>
    </recommendedName>
</protein>
<dbReference type="CDD" id="cd06170">
    <property type="entry name" value="LuxR_C_like"/>
    <property type="match status" value="1"/>
</dbReference>
<keyword evidence="2" id="KW-0067">ATP-binding</keyword>
<dbReference type="InterPro" id="IPR016032">
    <property type="entry name" value="Sig_transdc_resp-reg_C-effctor"/>
</dbReference>
<dbReference type="PROSITE" id="PS50043">
    <property type="entry name" value="HTH_LUXR_2"/>
    <property type="match status" value="1"/>
</dbReference>
<comment type="caution">
    <text evidence="4">The sequence shown here is derived from an EMBL/GenBank/DDBJ whole genome shotgun (WGS) entry which is preliminary data.</text>
</comment>
<sequence>MMLVERAHAHVIDNAIESARTGHPTVLVIEGVAGTGKSTLMTQICGRARGYLSRTAEGDDGEHGSPFQTLESWGVTVARGSNGASPTSFVVAQQLRELVDDLGTSGPVLLQLDDLQWADPESVQALTWLLERVAGDRLLVVVGTRPLAPRDHDAWQRFIASSNTVHTLALNGLSNDLATELIQGVHPGVSNDVAHYLWEHTGGNPLYLTSLLRGHDLPELSRMRVLPAPAEFARTLSARVERLSDAAVRLLRAAAVLGQSWMALPEVALVAHVATPTDAAAELAAHELLLQRATNPGLSVRLPHALIRAAVYQYIPLPERRQLHLWAAEVVDDESAALEHRLAAAEQFDDVLADELERFARARHAHREHRVAAQHYRWSSRVTSNSLLRNRRWLDGLFESVLAGDIALAQDELAENPHSRDHVRRALVTGAIEVFASNWRSALQNFAPVANEETDSLTRYRLEVLTGWSQLGSGGETQDVVRALSIATSQGQQDGSLDGFVSFTLGMIGGRTGSTTALAETFASLPKIASATPIELTYLLAWRGMIFLRRGFHEEAIADLTEVDRRIQDGFPDISDGRFMASLAAALLSSGQVPLADAKMRVALDSARNTNNPLLQTLAAWVPIALGDMERANEHLLNATEWLRRMPWPEAFETLLVAQVMQLHLSEDHGARARLLGDHRRMFGRRTLDPEGSMNPFWILHAAMACVWSNELESAAGLLAQIQHDALTPEWIHAGERWVNGLIAEARGNDSHALALFDEADTNWPDPGHLYLAHMHFDRVRVAERLGEQHAATTSRAIARDIYEKAGALGYLARLGESEEASTAQASLTMLSDRERDVVALLATGHSYVQIARDLYISRSTVGFHLSNIYAKTGTSNRHELIDLVRT</sequence>
<dbReference type="SUPFAM" id="SSF52540">
    <property type="entry name" value="P-loop containing nucleoside triphosphate hydrolases"/>
    <property type="match status" value="1"/>
</dbReference>
<name>A0A2S3ZVI4_ARTGL</name>
<dbReference type="Pfam" id="PF13191">
    <property type="entry name" value="AAA_16"/>
    <property type="match status" value="1"/>
</dbReference>
<dbReference type="SUPFAM" id="SSF48452">
    <property type="entry name" value="TPR-like"/>
    <property type="match status" value="1"/>
</dbReference>
<keyword evidence="1" id="KW-0547">Nucleotide-binding</keyword>
<dbReference type="InterPro" id="IPR041664">
    <property type="entry name" value="AAA_16"/>
</dbReference>
<dbReference type="GO" id="GO:0006355">
    <property type="term" value="P:regulation of DNA-templated transcription"/>
    <property type="evidence" value="ECO:0007669"/>
    <property type="project" value="InterPro"/>
</dbReference>
<proteinExistence type="predicted"/>
<dbReference type="PANTHER" id="PTHR16305:SF35">
    <property type="entry name" value="TRANSCRIPTIONAL ACTIVATOR DOMAIN"/>
    <property type="match status" value="1"/>
</dbReference>
<gene>
    <name evidence="4" type="ORF">CVS27_13545</name>
</gene>
<dbReference type="PRINTS" id="PR00038">
    <property type="entry name" value="HTHLUXR"/>
</dbReference>
<evidence type="ECO:0000256" key="2">
    <source>
        <dbReference type="ARBA" id="ARBA00022840"/>
    </source>
</evidence>
<evidence type="ECO:0000313" key="4">
    <source>
        <dbReference type="EMBL" id="POH72887.1"/>
    </source>
</evidence>
<dbReference type="InterPro" id="IPR027417">
    <property type="entry name" value="P-loop_NTPase"/>
</dbReference>
<dbReference type="AlphaFoldDB" id="A0A2S3ZVI4"/>
<dbReference type="SMART" id="SM00421">
    <property type="entry name" value="HTH_LUXR"/>
    <property type="match status" value="1"/>
</dbReference>
<dbReference type="Gene3D" id="1.10.10.10">
    <property type="entry name" value="Winged helix-like DNA-binding domain superfamily/Winged helix DNA-binding domain"/>
    <property type="match status" value="1"/>
</dbReference>
<dbReference type="PANTHER" id="PTHR16305">
    <property type="entry name" value="TESTICULAR SOLUBLE ADENYLYL CYCLASE"/>
    <property type="match status" value="1"/>
</dbReference>
<reference evidence="4 5" key="1">
    <citation type="submission" date="2018-01" db="EMBL/GenBank/DDBJ databases">
        <title>Arthrobacter sp. nov., from glaciers in China.</title>
        <authorList>
            <person name="Liu Q."/>
            <person name="Xin Y.-H."/>
        </authorList>
    </citation>
    <scope>NUCLEOTIDE SEQUENCE [LARGE SCALE GENOMIC DNA]</scope>
    <source>
        <strain evidence="4 5">HLT2-12-2</strain>
    </source>
</reference>
<evidence type="ECO:0000259" key="3">
    <source>
        <dbReference type="PROSITE" id="PS50043"/>
    </source>
</evidence>
<dbReference type="PROSITE" id="PS00622">
    <property type="entry name" value="HTH_LUXR_1"/>
    <property type="match status" value="1"/>
</dbReference>
<dbReference type="Proteomes" id="UP000237061">
    <property type="component" value="Unassembled WGS sequence"/>
</dbReference>
<dbReference type="GO" id="GO:0005524">
    <property type="term" value="F:ATP binding"/>
    <property type="evidence" value="ECO:0007669"/>
    <property type="project" value="UniProtKB-KW"/>
</dbReference>
<evidence type="ECO:0000256" key="1">
    <source>
        <dbReference type="ARBA" id="ARBA00022741"/>
    </source>
</evidence>
<dbReference type="EMBL" id="PPXC01000010">
    <property type="protein sequence ID" value="POH72887.1"/>
    <property type="molecule type" value="Genomic_DNA"/>
</dbReference>
<accession>A0A2S3ZVI4</accession>
<keyword evidence="5" id="KW-1185">Reference proteome</keyword>
<organism evidence="4 5">
    <name type="scientific">Arthrobacter glacialis</name>
    <dbReference type="NCBI Taxonomy" id="1664"/>
    <lineage>
        <taxon>Bacteria</taxon>
        <taxon>Bacillati</taxon>
        <taxon>Actinomycetota</taxon>
        <taxon>Actinomycetes</taxon>
        <taxon>Micrococcales</taxon>
        <taxon>Micrococcaceae</taxon>
        <taxon>Arthrobacter</taxon>
    </lineage>
</organism>
<dbReference type="GO" id="GO:0003677">
    <property type="term" value="F:DNA binding"/>
    <property type="evidence" value="ECO:0007669"/>
    <property type="project" value="InterPro"/>
</dbReference>
<dbReference type="GO" id="GO:0004016">
    <property type="term" value="F:adenylate cyclase activity"/>
    <property type="evidence" value="ECO:0007669"/>
    <property type="project" value="TreeGrafter"/>
</dbReference>